<name>A0A3A1TY53_9MICO</name>
<sequence>MLDRSTFGDGNQQLECQMKSNVSVADGRLTLVAQQEVRPVQCGSRDARFPGGRSYTGATIETSGRSAFQYGYVEMRAKLPVEPGTSKGLWPAFWLRPTDGGFGEIDVLEAIGTSSSAAKDAAHLTIHHDYSGGIGKQTSTISYPSGSLSSEYHRYGVDWEPGSLTWYIDGRAVWTRSTTTTPWLDSTFARPFFLRLNLAVGGTWPGSPDAATVFPKRYDVDWVRVYQR</sequence>
<dbReference type="Gene3D" id="2.60.120.200">
    <property type="match status" value="1"/>
</dbReference>
<gene>
    <name evidence="3" type="ORF">D1781_17095</name>
</gene>
<dbReference type="PROSITE" id="PS51762">
    <property type="entry name" value="GH16_2"/>
    <property type="match status" value="1"/>
</dbReference>
<feature type="domain" description="GH16" evidence="2">
    <location>
        <begin position="1"/>
        <end position="228"/>
    </location>
</feature>
<dbReference type="AlphaFoldDB" id="A0A3A1TY53"/>
<dbReference type="Proteomes" id="UP000265742">
    <property type="component" value="Unassembled WGS sequence"/>
</dbReference>
<proteinExistence type="inferred from homology"/>
<dbReference type="InterPro" id="IPR050546">
    <property type="entry name" value="Glycosyl_Hydrlase_16"/>
</dbReference>
<evidence type="ECO:0000259" key="2">
    <source>
        <dbReference type="PROSITE" id="PS51762"/>
    </source>
</evidence>
<dbReference type="GO" id="GO:0004553">
    <property type="term" value="F:hydrolase activity, hydrolyzing O-glycosyl compounds"/>
    <property type="evidence" value="ECO:0007669"/>
    <property type="project" value="InterPro"/>
</dbReference>
<dbReference type="GO" id="GO:0005975">
    <property type="term" value="P:carbohydrate metabolic process"/>
    <property type="evidence" value="ECO:0007669"/>
    <property type="project" value="InterPro"/>
</dbReference>
<dbReference type="EMBL" id="QXTG01000003">
    <property type="protein sequence ID" value="RIX26629.1"/>
    <property type="molecule type" value="Genomic_DNA"/>
</dbReference>
<accession>A0A3A1TY53</accession>
<protein>
    <submittedName>
        <fullName evidence="3">Glycoside hydrolase family 16 protein</fullName>
    </submittedName>
</protein>
<keyword evidence="4" id="KW-1185">Reference proteome</keyword>
<comment type="caution">
    <text evidence="3">The sequence shown here is derived from an EMBL/GenBank/DDBJ whole genome shotgun (WGS) entry which is preliminary data.</text>
</comment>
<evidence type="ECO:0000256" key="1">
    <source>
        <dbReference type="ARBA" id="ARBA00006865"/>
    </source>
</evidence>
<dbReference type="SUPFAM" id="SSF49899">
    <property type="entry name" value="Concanavalin A-like lectins/glucanases"/>
    <property type="match status" value="1"/>
</dbReference>
<reference evidence="4" key="1">
    <citation type="submission" date="2018-09" db="EMBL/GenBank/DDBJ databases">
        <authorList>
            <person name="Kim I."/>
        </authorList>
    </citation>
    <scope>NUCLEOTIDE SEQUENCE [LARGE SCALE GENOMIC DNA]</scope>
    <source>
        <strain evidence="4">DD4a</strain>
    </source>
</reference>
<dbReference type="InterPro" id="IPR013320">
    <property type="entry name" value="ConA-like_dom_sf"/>
</dbReference>
<dbReference type="Pfam" id="PF00722">
    <property type="entry name" value="Glyco_hydro_16"/>
    <property type="match status" value="1"/>
</dbReference>
<dbReference type="PANTHER" id="PTHR10963">
    <property type="entry name" value="GLYCOSYL HYDROLASE-RELATED"/>
    <property type="match status" value="1"/>
</dbReference>
<evidence type="ECO:0000313" key="4">
    <source>
        <dbReference type="Proteomes" id="UP000265742"/>
    </source>
</evidence>
<dbReference type="InterPro" id="IPR000757">
    <property type="entry name" value="Beta-glucanase-like"/>
</dbReference>
<dbReference type="PANTHER" id="PTHR10963:SF55">
    <property type="entry name" value="GLYCOSIDE HYDROLASE FAMILY 16 PROTEIN"/>
    <property type="match status" value="1"/>
</dbReference>
<organism evidence="3 4">
    <name type="scientific">Amnibacterium setariae</name>
    <dbReference type="NCBI Taxonomy" id="2306585"/>
    <lineage>
        <taxon>Bacteria</taxon>
        <taxon>Bacillati</taxon>
        <taxon>Actinomycetota</taxon>
        <taxon>Actinomycetes</taxon>
        <taxon>Micrococcales</taxon>
        <taxon>Microbacteriaceae</taxon>
        <taxon>Amnibacterium</taxon>
    </lineage>
</organism>
<evidence type="ECO:0000313" key="3">
    <source>
        <dbReference type="EMBL" id="RIX26629.1"/>
    </source>
</evidence>
<dbReference type="CDD" id="cd08023">
    <property type="entry name" value="GH16_laminarinase_like"/>
    <property type="match status" value="1"/>
</dbReference>
<keyword evidence="3" id="KW-0378">Hydrolase</keyword>
<comment type="similarity">
    <text evidence="1">Belongs to the glycosyl hydrolase 16 family.</text>
</comment>